<dbReference type="KEGG" id="taa:NMY3_01673"/>
<evidence type="ECO:0000259" key="2">
    <source>
        <dbReference type="SMART" id="SM00198"/>
    </source>
</evidence>
<dbReference type="InterPro" id="IPR035940">
    <property type="entry name" value="CAP_sf"/>
</dbReference>
<accession>A0A654LZM1</accession>
<reference evidence="4" key="1">
    <citation type="submission" date="2015-10" db="EMBL/GenBank/DDBJ databases">
        <title>Niche specialization of a soil ammonia-oxidizing archaeon, Candidatus Nitrosocosmicus oleophilus.</title>
        <authorList>
            <person name="Jung M.-Y."/>
            <person name="Rhee S.-K."/>
        </authorList>
    </citation>
    <scope>NUCLEOTIDE SEQUENCE [LARGE SCALE GENOMIC DNA]</scope>
    <source>
        <strain evidence="4">MY3</strain>
    </source>
</reference>
<dbReference type="InterPro" id="IPR018244">
    <property type="entry name" value="Allrgn_V5/Tpx1_CS"/>
</dbReference>
<evidence type="ECO:0000313" key="3">
    <source>
        <dbReference type="EMBL" id="ALI35876.1"/>
    </source>
</evidence>
<feature type="compositionally biased region" description="Low complexity" evidence="1">
    <location>
        <begin position="83"/>
        <end position="97"/>
    </location>
</feature>
<dbReference type="InterPro" id="IPR002413">
    <property type="entry name" value="V5_allergen-like"/>
</dbReference>
<evidence type="ECO:0000256" key="1">
    <source>
        <dbReference type="SAM" id="MobiDB-lite"/>
    </source>
</evidence>
<dbReference type="AlphaFoldDB" id="A0A654LZM1"/>
<feature type="region of interest" description="Disordered" evidence="1">
    <location>
        <begin position="28"/>
        <end position="100"/>
    </location>
</feature>
<dbReference type="PANTHER" id="PTHR10334">
    <property type="entry name" value="CYSTEINE-RICH SECRETORY PROTEIN-RELATED"/>
    <property type="match status" value="1"/>
</dbReference>
<protein>
    <submittedName>
        <fullName evidence="3">Cysteine-rich secretory protein family protein</fullName>
    </submittedName>
</protein>
<dbReference type="PROSITE" id="PS01010">
    <property type="entry name" value="CRISP_2"/>
    <property type="match status" value="1"/>
</dbReference>
<gene>
    <name evidence="3" type="ORF">NMY3_01673</name>
</gene>
<dbReference type="SUPFAM" id="SSF55797">
    <property type="entry name" value="PR-1-like"/>
    <property type="match status" value="1"/>
</dbReference>
<sequence length="246" mass="25499">MNRITISLIFLMMISMILPASAIMYASGSTQGSDEASGGSTDTSDDGSSSDNGSTDTSDDGSSSDGSGSTDGNADVTTTFTENNPTLSSESTLSNNTGNVQGGDLVNSILTVHNDERAAVGVPPLVWSNDLASGAQTWAQNLATTGEFAHDPNRPSGVGENIAGFNPSLGVSAPGEGQSLWVDEKKDWHGGVLTAENWYPTGHYTQMIWKNTQEVGCGIASGSGHPFDILVCRYSPPGNFLGQSPN</sequence>
<dbReference type="CDD" id="cd05382">
    <property type="entry name" value="CAP_GAPR1-like"/>
    <property type="match status" value="1"/>
</dbReference>
<dbReference type="Gene3D" id="3.40.33.10">
    <property type="entry name" value="CAP"/>
    <property type="match status" value="1"/>
</dbReference>
<name>A0A654LZM1_9ARCH</name>
<dbReference type="InterPro" id="IPR034113">
    <property type="entry name" value="SCP_GAPR1-like"/>
</dbReference>
<dbReference type="PRINTS" id="PR00838">
    <property type="entry name" value="V5ALLERGEN"/>
</dbReference>
<dbReference type="Proteomes" id="UP000058925">
    <property type="component" value="Chromosome"/>
</dbReference>
<dbReference type="RefSeq" id="WP_196818253.1">
    <property type="nucleotide sequence ID" value="NZ_CP012850.1"/>
</dbReference>
<feature type="domain" description="SCP" evidence="2">
    <location>
        <begin position="104"/>
        <end position="242"/>
    </location>
</feature>
<dbReference type="Pfam" id="PF00188">
    <property type="entry name" value="CAP"/>
    <property type="match status" value="1"/>
</dbReference>
<dbReference type="InterPro" id="IPR001283">
    <property type="entry name" value="CRISP-related"/>
</dbReference>
<dbReference type="PROSITE" id="PS01009">
    <property type="entry name" value="CRISP_1"/>
    <property type="match status" value="1"/>
</dbReference>
<dbReference type="GO" id="GO:0005576">
    <property type="term" value="C:extracellular region"/>
    <property type="evidence" value="ECO:0007669"/>
    <property type="project" value="InterPro"/>
</dbReference>
<dbReference type="GeneID" id="60421691"/>
<organism evidence="3 4">
    <name type="scientific">Candidatus Nitrosocosmicus oleophilus</name>
    <dbReference type="NCBI Taxonomy" id="1353260"/>
    <lineage>
        <taxon>Archaea</taxon>
        <taxon>Nitrososphaerota</taxon>
        <taxon>Nitrososphaeria</taxon>
        <taxon>Nitrososphaerales</taxon>
        <taxon>Nitrososphaeraceae</taxon>
        <taxon>Candidatus Nitrosocosmicus</taxon>
    </lineage>
</organism>
<dbReference type="InterPro" id="IPR014044">
    <property type="entry name" value="CAP_dom"/>
</dbReference>
<dbReference type="PRINTS" id="PR00837">
    <property type="entry name" value="V5TPXLIKE"/>
</dbReference>
<keyword evidence="4" id="KW-1185">Reference proteome</keyword>
<dbReference type="EMBL" id="CP012850">
    <property type="protein sequence ID" value="ALI35876.1"/>
    <property type="molecule type" value="Genomic_DNA"/>
</dbReference>
<feature type="compositionally biased region" description="Low complexity" evidence="1">
    <location>
        <begin position="32"/>
        <end position="75"/>
    </location>
</feature>
<proteinExistence type="predicted"/>
<dbReference type="SMART" id="SM00198">
    <property type="entry name" value="SCP"/>
    <property type="match status" value="1"/>
</dbReference>
<evidence type="ECO:0000313" key="4">
    <source>
        <dbReference type="Proteomes" id="UP000058925"/>
    </source>
</evidence>